<evidence type="ECO:0000313" key="2">
    <source>
        <dbReference type="EMBL" id="KKM92377.1"/>
    </source>
</evidence>
<evidence type="ECO:0000256" key="1">
    <source>
        <dbReference type="SAM" id="MobiDB-lite"/>
    </source>
</evidence>
<accession>A0A0F9PGE5</accession>
<dbReference type="AlphaFoldDB" id="A0A0F9PGE5"/>
<reference evidence="2" key="1">
    <citation type="journal article" date="2015" name="Nature">
        <title>Complex archaea that bridge the gap between prokaryotes and eukaryotes.</title>
        <authorList>
            <person name="Spang A."/>
            <person name="Saw J.H."/>
            <person name="Jorgensen S.L."/>
            <person name="Zaremba-Niedzwiedzka K."/>
            <person name="Martijn J."/>
            <person name="Lind A.E."/>
            <person name="van Eijk R."/>
            <person name="Schleper C."/>
            <person name="Guy L."/>
            <person name="Ettema T.J."/>
        </authorList>
    </citation>
    <scope>NUCLEOTIDE SEQUENCE</scope>
</reference>
<proteinExistence type="predicted"/>
<feature type="region of interest" description="Disordered" evidence="1">
    <location>
        <begin position="1"/>
        <end position="42"/>
    </location>
</feature>
<protein>
    <submittedName>
        <fullName evidence="2">Uncharacterized protein</fullName>
    </submittedName>
</protein>
<name>A0A0F9PGE5_9ZZZZ</name>
<feature type="compositionally biased region" description="Basic residues" evidence="1">
    <location>
        <begin position="15"/>
        <end position="42"/>
    </location>
</feature>
<comment type="caution">
    <text evidence="2">The sequence shown here is derived from an EMBL/GenBank/DDBJ whole genome shotgun (WGS) entry which is preliminary data.</text>
</comment>
<gene>
    <name evidence="2" type="ORF">LCGC14_1219020</name>
</gene>
<dbReference type="EMBL" id="LAZR01006400">
    <property type="protein sequence ID" value="KKM92377.1"/>
    <property type="molecule type" value="Genomic_DNA"/>
</dbReference>
<organism evidence="2">
    <name type="scientific">marine sediment metagenome</name>
    <dbReference type="NCBI Taxonomy" id="412755"/>
    <lineage>
        <taxon>unclassified sequences</taxon>
        <taxon>metagenomes</taxon>
        <taxon>ecological metagenomes</taxon>
    </lineage>
</organism>
<sequence length="42" mass="4639">MVGHRANSKMSAKNAAKRARKKGFKASVFKKKKGYGVSVTRK</sequence>